<protein>
    <submittedName>
        <fullName evidence="3">YciI family protein</fullName>
    </submittedName>
</protein>
<keyword evidence="4" id="KW-1185">Reference proteome</keyword>
<evidence type="ECO:0000259" key="2">
    <source>
        <dbReference type="Pfam" id="PF03795"/>
    </source>
</evidence>
<accession>A0ABV9CLG4</accession>
<dbReference type="PANTHER" id="PTHR35174:SF3">
    <property type="entry name" value="BLL7171 PROTEIN"/>
    <property type="match status" value="1"/>
</dbReference>
<organism evidence="3 4">
    <name type="scientific">Sphaerisporangium dianthi</name>
    <dbReference type="NCBI Taxonomy" id="1436120"/>
    <lineage>
        <taxon>Bacteria</taxon>
        <taxon>Bacillati</taxon>
        <taxon>Actinomycetota</taxon>
        <taxon>Actinomycetes</taxon>
        <taxon>Streptosporangiales</taxon>
        <taxon>Streptosporangiaceae</taxon>
        <taxon>Sphaerisporangium</taxon>
    </lineage>
</organism>
<comment type="similarity">
    <text evidence="1">Belongs to the YciI family.</text>
</comment>
<dbReference type="Proteomes" id="UP001596004">
    <property type="component" value="Unassembled WGS sequence"/>
</dbReference>
<comment type="caution">
    <text evidence="3">The sequence shown here is derived from an EMBL/GenBank/DDBJ whole genome shotgun (WGS) entry which is preliminary data.</text>
</comment>
<dbReference type="PANTHER" id="PTHR35174">
    <property type="entry name" value="BLL7171 PROTEIN-RELATED"/>
    <property type="match status" value="1"/>
</dbReference>
<dbReference type="EMBL" id="JBHSFP010000014">
    <property type="protein sequence ID" value="MFC4533312.1"/>
    <property type="molecule type" value="Genomic_DNA"/>
</dbReference>
<dbReference type="RefSeq" id="WP_380842640.1">
    <property type="nucleotide sequence ID" value="NZ_JBHSFP010000014.1"/>
</dbReference>
<dbReference type="InterPro" id="IPR005545">
    <property type="entry name" value="YCII"/>
</dbReference>
<evidence type="ECO:0000256" key="1">
    <source>
        <dbReference type="ARBA" id="ARBA00007689"/>
    </source>
</evidence>
<dbReference type="Pfam" id="PF03795">
    <property type="entry name" value="YCII"/>
    <property type="match status" value="1"/>
</dbReference>
<evidence type="ECO:0000313" key="4">
    <source>
        <dbReference type="Proteomes" id="UP001596004"/>
    </source>
</evidence>
<proteinExistence type="inferred from homology"/>
<dbReference type="Gene3D" id="3.30.70.1060">
    <property type="entry name" value="Dimeric alpha+beta barrel"/>
    <property type="match status" value="1"/>
</dbReference>
<sequence>MAQFAVLLYAPTPADWSEAPQEELEAHGAYAGKIEELGASIVAGYALQPSTTAKAVRSDGVTDGAFIDAKEVLGGFTVIEARDIDHAVEIAKLSPGTWRGGIEVRPLFG</sequence>
<dbReference type="InterPro" id="IPR011008">
    <property type="entry name" value="Dimeric_a/b-barrel"/>
</dbReference>
<reference evidence="4" key="1">
    <citation type="journal article" date="2019" name="Int. J. Syst. Evol. Microbiol.">
        <title>The Global Catalogue of Microorganisms (GCM) 10K type strain sequencing project: providing services to taxonomists for standard genome sequencing and annotation.</title>
        <authorList>
            <consortium name="The Broad Institute Genomics Platform"/>
            <consortium name="The Broad Institute Genome Sequencing Center for Infectious Disease"/>
            <person name="Wu L."/>
            <person name="Ma J."/>
        </authorList>
    </citation>
    <scope>NUCLEOTIDE SEQUENCE [LARGE SCALE GENOMIC DNA]</scope>
    <source>
        <strain evidence="4">CGMCC 4.7132</strain>
    </source>
</reference>
<evidence type="ECO:0000313" key="3">
    <source>
        <dbReference type="EMBL" id="MFC4533312.1"/>
    </source>
</evidence>
<feature type="domain" description="YCII-related" evidence="2">
    <location>
        <begin position="7"/>
        <end position="107"/>
    </location>
</feature>
<gene>
    <name evidence="3" type="ORF">ACFO60_21270</name>
</gene>
<name>A0ABV9CLG4_9ACTN</name>
<dbReference type="SUPFAM" id="SSF54909">
    <property type="entry name" value="Dimeric alpha+beta barrel"/>
    <property type="match status" value="1"/>
</dbReference>